<evidence type="ECO:0000313" key="3">
    <source>
        <dbReference type="EMBL" id="PTI29750.1"/>
    </source>
</evidence>
<dbReference type="EMBL" id="PZFK01000011">
    <property type="protein sequence ID" value="PTI29750.1"/>
    <property type="molecule type" value="Genomic_DNA"/>
</dbReference>
<dbReference type="OrthoDB" id="9801163at2"/>
<evidence type="ECO:0000256" key="1">
    <source>
        <dbReference type="SAM" id="SignalP"/>
    </source>
</evidence>
<proteinExistence type="predicted"/>
<name>A0A2T4PTQ0_9STAP</name>
<sequence>MKRYLKLLLPIMALSVILSGCSLPFLGASGDKNSIKIGMQNTSESQIVGHIDKLMIEHEAKKDNVTEKNIQLINNLGSSTVTFNAQNSGDVNISSARYTGTDLTGALDKDPITDREKALNVVRNAFDKDYDQKWYGSYGFENTYAMMVTKETAKKYNLKKVSDMKKVANKLEAGVDSSWMKRPGDGYPAFKEKYGFDFKRTRPMQIGLVYDALNTGKMDVVLGYTTDGRIASYDLVVLEDDLKFFPPYDASPLVSKSLIKEKPYVDRAMNKLKGKISTEQMQKLNYEADNNLKEPAVVAEEFLEKHNYFDDEKDGES</sequence>
<gene>
    <name evidence="3" type="ORF">BU072_06915</name>
</gene>
<evidence type="ECO:0000313" key="4">
    <source>
        <dbReference type="Proteomes" id="UP000241209"/>
    </source>
</evidence>
<dbReference type="GO" id="GO:0043190">
    <property type="term" value="C:ATP-binding cassette (ABC) transporter complex"/>
    <property type="evidence" value="ECO:0007669"/>
    <property type="project" value="InterPro"/>
</dbReference>
<accession>A0A2T4PTQ0</accession>
<dbReference type="AlphaFoldDB" id="A0A2T4PTQ0"/>
<dbReference type="RefSeq" id="WP_107557008.1">
    <property type="nucleotide sequence ID" value="NZ_CANQVP010000005.1"/>
</dbReference>
<dbReference type="PROSITE" id="PS51257">
    <property type="entry name" value="PROKAR_LIPOPROTEIN"/>
    <property type="match status" value="1"/>
</dbReference>
<dbReference type="Gene3D" id="3.40.190.10">
    <property type="entry name" value="Periplasmic binding protein-like II"/>
    <property type="match status" value="1"/>
</dbReference>
<evidence type="ECO:0000259" key="2">
    <source>
        <dbReference type="Pfam" id="PF04069"/>
    </source>
</evidence>
<organism evidence="3 4">
    <name type="scientific">Mammaliicoccus vitulinus</name>
    <dbReference type="NCBI Taxonomy" id="71237"/>
    <lineage>
        <taxon>Bacteria</taxon>
        <taxon>Bacillati</taxon>
        <taxon>Bacillota</taxon>
        <taxon>Bacilli</taxon>
        <taxon>Bacillales</taxon>
        <taxon>Staphylococcaceae</taxon>
        <taxon>Mammaliicoccus</taxon>
    </lineage>
</organism>
<dbReference type="GO" id="GO:0022857">
    <property type="term" value="F:transmembrane transporter activity"/>
    <property type="evidence" value="ECO:0007669"/>
    <property type="project" value="InterPro"/>
</dbReference>
<feature type="signal peptide" evidence="1">
    <location>
        <begin position="1"/>
        <end position="27"/>
    </location>
</feature>
<keyword evidence="1" id="KW-0732">Signal</keyword>
<comment type="caution">
    <text evidence="3">The sequence shown here is derived from an EMBL/GenBank/DDBJ whole genome shotgun (WGS) entry which is preliminary data.</text>
</comment>
<dbReference type="SUPFAM" id="SSF53850">
    <property type="entry name" value="Periplasmic binding protein-like II"/>
    <property type="match status" value="1"/>
</dbReference>
<dbReference type="STRING" id="1167632.GCA_000286335_01727"/>
<reference evidence="3 4" key="1">
    <citation type="journal article" date="2016" name="Front. Microbiol.">
        <title>Comprehensive Phylogenetic Analysis of Bovine Non-aureus Staphylococci Species Based on Whole-Genome Sequencing.</title>
        <authorList>
            <person name="Naushad S."/>
            <person name="Barkema H.W."/>
            <person name="Luby C."/>
            <person name="Condas L.A."/>
            <person name="Nobrega D.B."/>
            <person name="Carson D.A."/>
            <person name="De Buck J."/>
        </authorList>
    </citation>
    <scope>NUCLEOTIDE SEQUENCE [LARGE SCALE GENOMIC DNA]</scope>
    <source>
        <strain evidence="3 4">SNUC 2204</strain>
    </source>
</reference>
<dbReference type="CDD" id="cd13608">
    <property type="entry name" value="PBP2_OpuCC_like"/>
    <property type="match status" value="1"/>
</dbReference>
<dbReference type="Proteomes" id="UP000241209">
    <property type="component" value="Unassembled WGS sequence"/>
</dbReference>
<protein>
    <submittedName>
        <fullName evidence="3">Osmoprotectant ABC transporter substrate-binding protein</fullName>
    </submittedName>
</protein>
<dbReference type="Pfam" id="PF04069">
    <property type="entry name" value="OpuAC"/>
    <property type="match status" value="1"/>
</dbReference>
<dbReference type="Gene3D" id="3.40.190.120">
    <property type="entry name" value="Osmoprotection protein (prox), domain 2"/>
    <property type="match status" value="1"/>
</dbReference>
<feature type="chain" id="PRO_5039429445" evidence="1">
    <location>
        <begin position="28"/>
        <end position="317"/>
    </location>
</feature>
<dbReference type="InterPro" id="IPR007210">
    <property type="entry name" value="ABC_Gly_betaine_transp_sub-bd"/>
</dbReference>
<feature type="domain" description="ABC-type glycine betaine transport system substrate-binding" evidence="2">
    <location>
        <begin position="34"/>
        <end position="305"/>
    </location>
</feature>